<proteinExistence type="predicted"/>
<name>A0A1A3CEM6_MYCAS</name>
<dbReference type="EMBL" id="LZKQ01000117">
    <property type="protein sequence ID" value="OBI85469.1"/>
    <property type="molecule type" value="Genomic_DNA"/>
</dbReference>
<evidence type="ECO:0000256" key="1">
    <source>
        <dbReference type="SAM" id="Phobius"/>
    </source>
</evidence>
<feature type="transmembrane region" description="Helical" evidence="1">
    <location>
        <begin position="21"/>
        <end position="39"/>
    </location>
</feature>
<reference evidence="2 3" key="1">
    <citation type="submission" date="2016-06" db="EMBL/GenBank/DDBJ databases">
        <authorList>
            <person name="Kjaerup R.B."/>
            <person name="Dalgaard T.S."/>
            <person name="Juul-Madsen H.R."/>
        </authorList>
    </citation>
    <scope>NUCLEOTIDE SEQUENCE [LARGE SCALE GENOMIC DNA]</scope>
    <source>
        <strain evidence="2 3">1081914.2</strain>
    </source>
</reference>
<evidence type="ECO:0000313" key="2">
    <source>
        <dbReference type="EMBL" id="OBI85469.1"/>
    </source>
</evidence>
<sequence length="100" mass="10960">MLAEAWLACDPVATAAEDADLMTVLFVGCALGMALCIGYQWGHRTAGRPMTWKQRTSRVALGRLVVQLAGLVVVRRVQRMVVVRGALPVIGWTALRSRIR</sequence>
<gene>
    <name evidence="2" type="ORF">A9X01_17985</name>
</gene>
<keyword evidence="1" id="KW-1133">Transmembrane helix</keyword>
<comment type="caution">
    <text evidence="2">The sequence shown here is derived from an EMBL/GenBank/DDBJ whole genome shotgun (WGS) entry which is preliminary data.</text>
</comment>
<keyword evidence="1" id="KW-0812">Transmembrane</keyword>
<dbReference type="Proteomes" id="UP000093795">
    <property type="component" value="Unassembled WGS sequence"/>
</dbReference>
<evidence type="ECO:0000313" key="3">
    <source>
        <dbReference type="Proteomes" id="UP000093795"/>
    </source>
</evidence>
<dbReference type="AlphaFoldDB" id="A0A1A3CEM6"/>
<keyword evidence="1" id="KW-0472">Membrane</keyword>
<protein>
    <submittedName>
        <fullName evidence="2">Uncharacterized protein</fullName>
    </submittedName>
</protein>
<organism evidence="2 3">
    <name type="scientific">Mycobacterium asiaticum</name>
    <dbReference type="NCBI Taxonomy" id="1790"/>
    <lineage>
        <taxon>Bacteria</taxon>
        <taxon>Bacillati</taxon>
        <taxon>Actinomycetota</taxon>
        <taxon>Actinomycetes</taxon>
        <taxon>Mycobacteriales</taxon>
        <taxon>Mycobacteriaceae</taxon>
        <taxon>Mycobacterium</taxon>
    </lineage>
</organism>
<accession>A0A1A3CEM6</accession>
<dbReference type="OrthoDB" id="4641308at2"/>